<proteinExistence type="predicted"/>
<keyword evidence="4" id="KW-0238">DNA-binding</keyword>
<dbReference type="Pfam" id="PF00172">
    <property type="entry name" value="Zn_clus"/>
    <property type="match status" value="1"/>
</dbReference>
<evidence type="ECO:0000256" key="5">
    <source>
        <dbReference type="ARBA" id="ARBA00023163"/>
    </source>
</evidence>
<dbReference type="InterPro" id="IPR001138">
    <property type="entry name" value="Zn2Cys6_DnaBD"/>
</dbReference>
<organism evidence="9 10">
    <name type="scientific">Aspergillus ruber (strain CBS 135680)</name>
    <dbReference type="NCBI Taxonomy" id="1388766"/>
    <lineage>
        <taxon>Eukaryota</taxon>
        <taxon>Fungi</taxon>
        <taxon>Dikarya</taxon>
        <taxon>Ascomycota</taxon>
        <taxon>Pezizomycotina</taxon>
        <taxon>Eurotiomycetes</taxon>
        <taxon>Eurotiomycetidae</taxon>
        <taxon>Eurotiales</taxon>
        <taxon>Aspergillaceae</taxon>
        <taxon>Aspergillus</taxon>
        <taxon>Aspergillus subgen. Aspergillus</taxon>
    </lineage>
</organism>
<evidence type="ECO:0000313" key="9">
    <source>
        <dbReference type="EMBL" id="EYE99205.1"/>
    </source>
</evidence>
<dbReference type="GeneID" id="63698734"/>
<dbReference type="OrthoDB" id="3163292at2759"/>
<gene>
    <name evidence="9" type="ORF">EURHEDRAFT_446506</name>
</gene>
<dbReference type="InterPro" id="IPR051089">
    <property type="entry name" value="prtT"/>
</dbReference>
<evidence type="ECO:0000259" key="8">
    <source>
        <dbReference type="PROSITE" id="PS50048"/>
    </source>
</evidence>
<dbReference type="InterPro" id="IPR036864">
    <property type="entry name" value="Zn2-C6_fun-type_DNA-bd_sf"/>
</dbReference>
<dbReference type="PANTHER" id="PTHR31845">
    <property type="entry name" value="FINGER DOMAIN PROTEIN, PUTATIVE-RELATED"/>
    <property type="match status" value="1"/>
</dbReference>
<keyword evidence="6" id="KW-0539">Nucleus</keyword>
<dbReference type="SMART" id="SM00066">
    <property type="entry name" value="GAL4"/>
    <property type="match status" value="1"/>
</dbReference>
<feature type="compositionally biased region" description="Polar residues" evidence="7">
    <location>
        <begin position="433"/>
        <end position="442"/>
    </location>
</feature>
<protein>
    <recommendedName>
        <fullName evidence="8">Zn(2)-C6 fungal-type domain-containing protein</fullName>
    </recommendedName>
</protein>
<dbReference type="Gene3D" id="4.10.240.10">
    <property type="entry name" value="Zn(2)-C6 fungal-type DNA-binding domain"/>
    <property type="match status" value="1"/>
</dbReference>
<dbReference type="GO" id="GO:0008270">
    <property type="term" value="F:zinc ion binding"/>
    <property type="evidence" value="ECO:0007669"/>
    <property type="project" value="InterPro"/>
</dbReference>
<dbReference type="AlphaFoldDB" id="A0A017SSF6"/>
<dbReference type="SUPFAM" id="SSF57701">
    <property type="entry name" value="Zn2/Cys6 DNA-binding domain"/>
    <property type="match status" value="1"/>
</dbReference>
<accession>A0A017SSF6</accession>
<reference evidence="10" key="1">
    <citation type="journal article" date="2014" name="Nat. Commun.">
        <title>Genomic adaptations of the halophilic Dead Sea filamentous fungus Eurotium rubrum.</title>
        <authorList>
            <person name="Kis-Papo T."/>
            <person name="Weig A.R."/>
            <person name="Riley R."/>
            <person name="Persoh D."/>
            <person name="Salamov A."/>
            <person name="Sun H."/>
            <person name="Lipzen A."/>
            <person name="Wasser S.P."/>
            <person name="Rambold G."/>
            <person name="Grigoriev I.V."/>
            <person name="Nevo E."/>
        </authorList>
    </citation>
    <scope>NUCLEOTIDE SEQUENCE [LARGE SCALE GENOMIC DNA]</scope>
    <source>
        <strain evidence="10">CBS 135680</strain>
    </source>
</reference>
<feature type="domain" description="Zn(2)-C6 fungal-type" evidence="8">
    <location>
        <begin position="22"/>
        <end position="61"/>
    </location>
</feature>
<dbReference type="GO" id="GO:0000976">
    <property type="term" value="F:transcription cis-regulatory region binding"/>
    <property type="evidence" value="ECO:0007669"/>
    <property type="project" value="TreeGrafter"/>
</dbReference>
<name>A0A017SSF6_ASPRC</name>
<feature type="region of interest" description="Disordered" evidence="7">
    <location>
        <begin position="1"/>
        <end position="20"/>
    </location>
</feature>
<keyword evidence="3" id="KW-0805">Transcription regulation</keyword>
<dbReference type="CDD" id="cd00067">
    <property type="entry name" value="GAL4"/>
    <property type="match status" value="1"/>
</dbReference>
<evidence type="ECO:0000256" key="3">
    <source>
        <dbReference type="ARBA" id="ARBA00023015"/>
    </source>
</evidence>
<comment type="subcellular location">
    <subcellularLocation>
        <location evidence="1">Nucleus</location>
    </subcellularLocation>
</comment>
<dbReference type="GO" id="GO:0005634">
    <property type="term" value="C:nucleus"/>
    <property type="evidence" value="ECO:0007669"/>
    <property type="project" value="UniProtKB-SubCell"/>
</dbReference>
<sequence>MASTGFRDGNSPGQTRTATAPACEACRKLKMKCTRAEPQGGGEVLREPCERCKKTNRACKIPDPRPLGRRRGALGRYRGFEKAYRKLKSEEKRAKFSRGIDDIYEAGHLSTSERPTLESLLSYESADHSRFPSTTDDPFLGPPVRTPGETVTQVDHEEDKSQLNQEPISNPLALLAYASDAAQTSEASPVSTDMLPTLDSKASMREPQACRKTGESEGYHLLHRPGYVSLGLQLSRASLVEGLDTLLAPVDCEYQSLDYFKEGKRARQRDVGPDLDPVDLKLVTMEEANYLFSIYFARLHPVNGILDPMLHTPDFVRSRSSLLFTWILAITSQFDHASAPIAESLRLHGEMLSRYVHTCGYKSVEIVQGYYISLLSNTPAKNLAEERSWLYTMYAFGVATELGLDQESESHRYTRVAQSFRGSHTQQCHNMPSFNSGSTEASPRSIHGPSADHTAYEERLARNRERTWLRILLWERANSAACGRIHSFPETSLTRTIDTWWLHPLADMTDKYTSAFIIFRKSLAFLQVELKHQVQFTHSNPHWVRELVDTTLQNWCDTWLPQPRNNTSTLVPEQLSIIFLRHVYVHGRLWTLSLPLSGSVARAQDLDTIRQDCFENAVNCCETAVRDLQAVGELLYCMLAPTWAMISYAAVLALKIFPALYGPRIGIEIELFALLSQVALELQRAGTTPSHRFGIAALLGQHLMMILRARAVSLREPSHTRERQLDSSYDHTHNISQGLPEWQAPTSHITLRNPLVSGWDPFLTPAVSDKDGFAGEDFANFFREIFGPGFGNFF</sequence>
<evidence type="ECO:0000256" key="7">
    <source>
        <dbReference type="SAM" id="MobiDB-lite"/>
    </source>
</evidence>
<evidence type="ECO:0000256" key="6">
    <source>
        <dbReference type="ARBA" id="ARBA00023242"/>
    </source>
</evidence>
<keyword evidence="10" id="KW-1185">Reference proteome</keyword>
<dbReference type="PANTHER" id="PTHR31845:SF17">
    <property type="entry name" value="ZN(II)2CYS6 TRANSCRIPTION FACTOR (EUROFUNG)"/>
    <property type="match status" value="1"/>
</dbReference>
<evidence type="ECO:0000256" key="2">
    <source>
        <dbReference type="ARBA" id="ARBA00022833"/>
    </source>
</evidence>
<dbReference type="GO" id="GO:0000981">
    <property type="term" value="F:DNA-binding transcription factor activity, RNA polymerase II-specific"/>
    <property type="evidence" value="ECO:0007669"/>
    <property type="project" value="InterPro"/>
</dbReference>
<dbReference type="PROSITE" id="PS50048">
    <property type="entry name" value="ZN2_CY6_FUNGAL_2"/>
    <property type="match status" value="1"/>
</dbReference>
<keyword evidence="5" id="KW-0804">Transcription</keyword>
<evidence type="ECO:0000256" key="1">
    <source>
        <dbReference type="ARBA" id="ARBA00004123"/>
    </source>
</evidence>
<dbReference type="EMBL" id="KK088412">
    <property type="protein sequence ID" value="EYE99205.1"/>
    <property type="molecule type" value="Genomic_DNA"/>
</dbReference>
<dbReference type="HOGENOM" id="CLU_010001_0_0_1"/>
<dbReference type="Proteomes" id="UP000019804">
    <property type="component" value="Unassembled WGS sequence"/>
</dbReference>
<keyword evidence="2" id="KW-0862">Zinc</keyword>
<feature type="region of interest" description="Disordered" evidence="7">
    <location>
        <begin position="433"/>
        <end position="453"/>
    </location>
</feature>
<evidence type="ECO:0000256" key="4">
    <source>
        <dbReference type="ARBA" id="ARBA00023125"/>
    </source>
</evidence>
<feature type="region of interest" description="Disordered" evidence="7">
    <location>
        <begin position="128"/>
        <end position="163"/>
    </location>
</feature>
<dbReference type="RefSeq" id="XP_040642893.1">
    <property type="nucleotide sequence ID" value="XM_040783610.1"/>
</dbReference>
<evidence type="ECO:0000313" key="10">
    <source>
        <dbReference type="Proteomes" id="UP000019804"/>
    </source>
</evidence>
<dbReference type="CDD" id="cd12148">
    <property type="entry name" value="fungal_TF_MHR"/>
    <property type="match status" value="1"/>
</dbReference>